<evidence type="ECO:0000313" key="5">
    <source>
        <dbReference type="Proteomes" id="UP001331761"/>
    </source>
</evidence>
<feature type="non-terminal residue" evidence="4">
    <location>
        <position position="173"/>
    </location>
</feature>
<keyword evidence="5" id="KW-1185">Reference proteome</keyword>
<dbReference type="InterPro" id="IPR003961">
    <property type="entry name" value="FN3_dom"/>
</dbReference>
<sequence>TSKNITTSCKDDTAQLTVKAAEPSDSGVYSVKATNADGTETANITLIVKSPPSAPEGPLEASIVGTSCKLSWKAPKEDGHSPVLGFYIEKYDEKTKKWKFVARSKEGAYTIDNVGDAPSHRFRVAAENAIGTGPFIECKAVPVGTPPLIARDTSESSLVFPEGKDATITLSFS</sequence>
<dbReference type="GO" id="GO:0031430">
    <property type="term" value="C:M band"/>
    <property type="evidence" value="ECO:0007669"/>
    <property type="project" value="TreeGrafter"/>
</dbReference>
<dbReference type="GO" id="GO:0045214">
    <property type="term" value="P:sarcomere organization"/>
    <property type="evidence" value="ECO:0007669"/>
    <property type="project" value="TreeGrafter"/>
</dbReference>
<dbReference type="PANTHER" id="PTHR13817">
    <property type="entry name" value="TITIN"/>
    <property type="match status" value="1"/>
</dbReference>
<organism evidence="4 5">
    <name type="scientific">Trichostrongylus colubriformis</name>
    <name type="common">Black scour worm</name>
    <dbReference type="NCBI Taxonomy" id="6319"/>
    <lineage>
        <taxon>Eukaryota</taxon>
        <taxon>Metazoa</taxon>
        <taxon>Ecdysozoa</taxon>
        <taxon>Nematoda</taxon>
        <taxon>Chromadorea</taxon>
        <taxon>Rhabditida</taxon>
        <taxon>Rhabditina</taxon>
        <taxon>Rhabditomorpha</taxon>
        <taxon>Strongyloidea</taxon>
        <taxon>Trichostrongylidae</taxon>
        <taxon>Trichostrongylus</taxon>
    </lineage>
</organism>
<reference evidence="4 5" key="1">
    <citation type="submission" date="2019-10" db="EMBL/GenBank/DDBJ databases">
        <title>Assembly and Annotation for the nematode Trichostrongylus colubriformis.</title>
        <authorList>
            <person name="Martin J."/>
        </authorList>
    </citation>
    <scope>NUCLEOTIDE SEQUENCE [LARGE SCALE GENOMIC DNA]</scope>
    <source>
        <strain evidence="4">G859</strain>
        <tissue evidence="4">Whole worm</tissue>
    </source>
</reference>
<dbReference type="InterPro" id="IPR013783">
    <property type="entry name" value="Ig-like_fold"/>
</dbReference>
<name>A0AAN8IWP0_TRICO</name>
<dbReference type="EMBL" id="WIXE01022492">
    <property type="protein sequence ID" value="KAK5967429.1"/>
    <property type="molecule type" value="Genomic_DNA"/>
</dbReference>
<dbReference type="InterPro" id="IPR036116">
    <property type="entry name" value="FN3_sf"/>
</dbReference>
<keyword evidence="2" id="KW-1015">Disulfide bond</keyword>
<dbReference type="SMART" id="SM00060">
    <property type="entry name" value="FN3"/>
    <property type="match status" value="1"/>
</dbReference>
<dbReference type="PANTHER" id="PTHR13817:SF151">
    <property type="entry name" value="TITIN"/>
    <property type="match status" value="1"/>
</dbReference>
<dbReference type="InterPro" id="IPR036179">
    <property type="entry name" value="Ig-like_dom_sf"/>
</dbReference>
<keyword evidence="1" id="KW-0677">Repeat</keyword>
<proteinExistence type="predicted"/>
<gene>
    <name evidence="4" type="ORF">GCK32_019651</name>
</gene>
<dbReference type="SUPFAM" id="SSF49265">
    <property type="entry name" value="Fibronectin type III"/>
    <property type="match status" value="1"/>
</dbReference>
<evidence type="ECO:0000259" key="3">
    <source>
        <dbReference type="PROSITE" id="PS50853"/>
    </source>
</evidence>
<evidence type="ECO:0000256" key="1">
    <source>
        <dbReference type="ARBA" id="ARBA00022737"/>
    </source>
</evidence>
<dbReference type="CDD" id="cd00063">
    <property type="entry name" value="FN3"/>
    <property type="match status" value="1"/>
</dbReference>
<evidence type="ECO:0000256" key="2">
    <source>
        <dbReference type="ARBA" id="ARBA00023157"/>
    </source>
</evidence>
<dbReference type="PROSITE" id="PS50853">
    <property type="entry name" value="FN3"/>
    <property type="match status" value="1"/>
</dbReference>
<dbReference type="Gene3D" id="2.60.40.10">
    <property type="entry name" value="Immunoglobulins"/>
    <property type="match status" value="2"/>
</dbReference>
<dbReference type="SUPFAM" id="SSF48726">
    <property type="entry name" value="Immunoglobulin"/>
    <property type="match status" value="1"/>
</dbReference>
<dbReference type="Proteomes" id="UP001331761">
    <property type="component" value="Unassembled WGS sequence"/>
</dbReference>
<accession>A0AAN8IWP0</accession>
<comment type="caution">
    <text evidence="4">The sequence shown here is derived from an EMBL/GenBank/DDBJ whole genome shotgun (WGS) entry which is preliminary data.</text>
</comment>
<dbReference type="Pfam" id="PF00041">
    <property type="entry name" value="fn3"/>
    <property type="match status" value="1"/>
</dbReference>
<dbReference type="InterPro" id="IPR050964">
    <property type="entry name" value="Striated_Muscle_Regulatory"/>
</dbReference>
<feature type="non-terminal residue" evidence="4">
    <location>
        <position position="1"/>
    </location>
</feature>
<dbReference type="AlphaFoldDB" id="A0AAN8IWP0"/>
<dbReference type="InterPro" id="IPR013098">
    <property type="entry name" value="Ig_I-set"/>
</dbReference>
<dbReference type="Pfam" id="PF07679">
    <property type="entry name" value="I-set"/>
    <property type="match status" value="1"/>
</dbReference>
<evidence type="ECO:0000313" key="4">
    <source>
        <dbReference type="EMBL" id="KAK5967429.1"/>
    </source>
</evidence>
<protein>
    <recommendedName>
        <fullName evidence="3">Fibronectin type-III domain-containing protein</fullName>
    </recommendedName>
</protein>
<feature type="domain" description="Fibronectin type-III" evidence="3">
    <location>
        <begin position="51"/>
        <end position="148"/>
    </location>
</feature>